<gene>
    <name evidence="3" type="ORF">PAC_04708</name>
</gene>
<organism evidence="3 4">
    <name type="scientific">Phialocephala subalpina</name>
    <dbReference type="NCBI Taxonomy" id="576137"/>
    <lineage>
        <taxon>Eukaryota</taxon>
        <taxon>Fungi</taxon>
        <taxon>Dikarya</taxon>
        <taxon>Ascomycota</taxon>
        <taxon>Pezizomycotina</taxon>
        <taxon>Leotiomycetes</taxon>
        <taxon>Helotiales</taxon>
        <taxon>Mollisiaceae</taxon>
        <taxon>Phialocephala</taxon>
        <taxon>Phialocephala fortinii species complex</taxon>
    </lineage>
</organism>
<feature type="chain" id="PRO_5012792597" description="FAS1 domain-containing protein" evidence="1">
    <location>
        <begin position="19"/>
        <end position="337"/>
    </location>
</feature>
<dbReference type="SMART" id="SM00554">
    <property type="entry name" value="FAS1"/>
    <property type="match status" value="2"/>
</dbReference>
<dbReference type="PANTHER" id="PTHR10900:SF77">
    <property type="entry name" value="FI19380P1"/>
    <property type="match status" value="1"/>
</dbReference>
<evidence type="ECO:0000259" key="2">
    <source>
        <dbReference type="PROSITE" id="PS50213"/>
    </source>
</evidence>
<evidence type="ECO:0000313" key="4">
    <source>
        <dbReference type="Proteomes" id="UP000184330"/>
    </source>
</evidence>
<name>A0A1L7WPX9_9HELO</name>
<dbReference type="OrthoDB" id="286301at2759"/>
<dbReference type="Proteomes" id="UP000184330">
    <property type="component" value="Unassembled WGS sequence"/>
</dbReference>
<evidence type="ECO:0000313" key="3">
    <source>
        <dbReference type="EMBL" id="CZR54824.1"/>
    </source>
</evidence>
<dbReference type="InterPro" id="IPR050904">
    <property type="entry name" value="Adhesion/Biosynth-related"/>
</dbReference>
<feature type="signal peptide" evidence="1">
    <location>
        <begin position="1"/>
        <end position="18"/>
    </location>
</feature>
<dbReference type="GO" id="GO:0016236">
    <property type="term" value="P:macroautophagy"/>
    <property type="evidence" value="ECO:0007669"/>
    <property type="project" value="TreeGrafter"/>
</dbReference>
<dbReference type="EMBL" id="FJOG01000005">
    <property type="protein sequence ID" value="CZR54824.1"/>
    <property type="molecule type" value="Genomic_DNA"/>
</dbReference>
<dbReference type="PANTHER" id="PTHR10900">
    <property type="entry name" value="PERIOSTIN-RELATED"/>
    <property type="match status" value="1"/>
</dbReference>
<dbReference type="AlphaFoldDB" id="A0A1L7WPX9"/>
<keyword evidence="4" id="KW-1185">Reference proteome</keyword>
<dbReference type="Gene3D" id="2.30.180.10">
    <property type="entry name" value="FAS1 domain"/>
    <property type="match status" value="2"/>
</dbReference>
<dbReference type="PROSITE" id="PS50213">
    <property type="entry name" value="FAS1"/>
    <property type="match status" value="2"/>
</dbReference>
<keyword evidence="1" id="KW-0732">Signal</keyword>
<dbReference type="Pfam" id="PF02469">
    <property type="entry name" value="Fasciclin"/>
    <property type="match status" value="1"/>
</dbReference>
<dbReference type="SUPFAM" id="SSF82153">
    <property type="entry name" value="FAS1 domain"/>
    <property type="match status" value="2"/>
</dbReference>
<feature type="domain" description="FAS1" evidence="2">
    <location>
        <begin position="176"/>
        <end position="302"/>
    </location>
</feature>
<proteinExistence type="predicted"/>
<protein>
    <recommendedName>
        <fullName evidence="2">FAS1 domain-containing protein</fullName>
    </recommendedName>
</protein>
<feature type="domain" description="FAS1" evidence="2">
    <location>
        <begin position="20"/>
        <end position="174"/>
    </location>
</feature>
<dbReference type="GO" id="GO:0000329">
    <property type="term" value="C:fungal-type vacuole membrane"/>
    <property type="evidence" value="ECO:0007669"/>
    <property type="project" value="TreeGrafter"/>
</dbReference>
<dbReference type="STRING" id="576137.A0A1L7WPX9"/>
<dbReference type="InterPro" id="IPR036378">
    <property type="entry name" value="FAS1_dom_sf"/>
</dbReference>
<accession>A0A1L7WPX9</accession>
<sequence length="337" mass="34710">MQLSTVLAVAICAISAHADSTPLLDALKTRANATKFAEFLEANPDILAIYNSSSVQTIFAPTDAYFTAPLRRRDASSQQQQLQYQYTNQLTGLENLAPPALPGAVVHTGLTAPKAGGTQATVSEKVTANSTTRRRQLVGTTGIRMLSGLGNSVNIINGDIPYSNGLIHSTDGFFTIPSPLSTTINSTGLSSLGSLLSTANLSSTFDSADSVTIFTPSNAAFSAAANSTGNAATLPNLLSNHVIPNFLGYLPALTDGATYQTLAGETLTISIKNGVYFVNGAKIISSNTIISNGVAHVIDKVLVPTPTPVFTGGSASLSGGNSVIMAAGAAVFALLMI</sequence>
<reference evidence="3 4" key="1">
    <citation type="submission" date="2016-03" db="EMBL/GenBank/DDBJ databases">
        <authorList>
            <person name="Ploux O."/>
        </authorList>
    </citation>
    <scope>NUCLEOTIDE SEQUENCE [LARGE SCALE GENOMIC DNA]</scope>
    <source>
        <strain evidence="3 4">UAMH 11012</strain>
    </source>
</reference>
<evidence type="ECO:0000256" key="1">
    <source>
        <dbReference type="SAM" id="SignalP"/>
    </source>
</evidence>
<dbReference type="InterPro" id="IPR000782">
    <property type="entry name" value="FAS1_domain"/>
</dbReference>